<dbReference type="EMBL" id="JACXVP010000006">
    <property type="protein sequence ID" value="KAG5599542.1"/>
    <property type="molecule type" value="Genomic_DNA"/>
</dbReference>
<sequence>MHQAPLLSLPMVAPRDPLSPCQKNGSTPSVNALSIIQSSQIDLESSILRGFSSPFIISPLVLAFQEFKI</sequence>
<name>A0A9J5YKQ8_SOLCO</name>
<proteinExistence type="predicted"/>
<keyword evidence="2" id="KW-1185">Reference proteome</keyword>
<reference evidence="1 2" key="1">
    <citation type="submission" date="2020-09" db="EMBL/GenBank/DDBJ databases">
        <title>De no assembly of potato wild relative species, Solanum commersonii.</title>
        <authorList>
            <person name="Cho K."/>
        </authorList>
    </citation>
    <scope>NUCLEOTIDE SEQUENCE [LARGE SCALE GENOMIC DNA]</scope>
    <source>
        <strain evidence="1">LZ3.2</strain>
        <tissue evidence="1">Leaf</tissue>
    </source>
</reference>
<protein>
    <submittedName>
        <fullName evidence="1">Uncharacterized protein</fullName>
    </submittedName>
</protein>
<comment type="caution">
    <text evidence="1">The sequence shown here is derived from an EMBL/GenBank/DDBJ whole genome shotgun (WGS) entry which is preliminary data.</text>
</comment>
<evidence type="ECO:0000313" key="1">
    <source>
        <dbReference type="EMBL" id="KAG5599542.1"/>
    </source>
</evidence>
<dbReference type="Proteomes" id="UP000824120">
    <property type="component" value="Chromosome 6"/>
</dbReference>
<gene>
    <name evidence="1" type="ORF">H5410_030912</name>
</gene>
<accession>A0A9J5YKQ8</accession>
<evidence type="ECO:0000313" key="2">
    <source>
        <dbReference type="Proteomes" id="UP000824120"/>
    </source>
</evidence>
<organism evidence="1 2">
    <name type="scientific">Solanum commersonii</name>
    <name type="common">Commerson's wild potato</name>
    <name type="synonym">Commerson's nightshade</name>
    <dbReference type="NCBI Taxonomy" id="4109"/>
    <lineage>
        <taxon>Eukaryota</taxon>
        <taxon>Viridiplantae</taxon>
        <taxon>Streptophyta</taxon>
        <taxon>Embryophyta</taxon>
        <taxon>Tracheophyta</taxon>
        <taxon>Spermatophyta</taxon>
        <taxon>Magnoliopsida</taxon>
        <taxon>eudicotyledons</taxon>
        <taxon>Gunneridae</taxon>
        <taxon>Pentapetalae</taxon>
        <taxon>asterids</taxon>
        <taxon>lamiids</taxon>
        <taxon>Solanales</taxon>
        <taxon>Solanaceae</taxon>
        <taxon>Solanoideae</taxon>
        <taxon>Solaneae</taxon>
        <taxon>Solanum</taxon>
    </lineage>
</organism>
<dbReference type="AlphaFoldDB" id="A0A9J5YKQ8"/>